<dbReference type="FunFam" id="3.40.50.300:FF:001865">
    <property type="entry name" value="GTP-binding protein"/>
    <property type="match status" value="1"/>
</dbReference>
<organism evidence="3 4">
    <name type="scientific">Edaphochlamys debaryana</name>
    <dbReference type="NCBI Taxonomy" id="47281"/>
    <lineage>
        <taxon>Eukaryota</taxon>
        <taxon>Viridiplantae</taxon>
        <taxon>Chlorophyta</taxon>
        <taxon>core chlorophytes</taxon>
        <taxon>Chlorophyceae</taxon>
        <taxon>CS clade</taxon>
        <taxon>Chlamydomonadales</taxon>
        <taxon>Chlamydomonadales incertae sedis</taxon>
        <taxon>Edaphochlamys</taxon>
    </lineage>
</organism>
<dbReference type="GO" id="GO:0003924">
    <property type="term" value="F:GTPase activity"/>
    <property type="evidence" value="ECO:0007669"/>
    <property type="project" value="InterPro"/>
</dbReference>
<dbReference type="SUPFAM" id="SSF52540">
    <property type="entry name" value="P-loop containing nucleoside triphosphate hydrolases"/>
    <property type="match status" value="1"/>
</dbReference>
<feature type="region of interest" description="Disordered" evidence="1">
    <location>
        <begin position="918"/>
        <end position="1027"/>
    </location>
</feature>
<reference evidence="3" key="1">
    <citation type="journal article" date="2020" name="bioRxiv">
        <title>Comparative genomics of Chlamydomonas.</title>
        <authorList>
            <person name="Craig R.J."/>
            <person name="Hasan A.R."/>
            <person name="Ness R.W."/>
            <person name="Keightley P.D."/>
        </authorList>
    </citation>
    <scope>NUCLEOTIDE SEQUENCE</scope>
    <source>
        <strain evidence="3">CCAP 11/70</strain>
    </source>
</reference>
<dbReference type="PANTHER" id="PTHR43721">
    <property type="entry name" value="ELONGATION FACTOR TU-RELATED"/>
    <property type="match status" value="1"/>
</dbReference>
<feature type="compositionally biased region" description="Low complexity" evidence="1">
    <location>
        <begin position="499"/>
        <end position="508"/>
    </location>
</feature>
<feature type="region of interest" description="Disordered" evidence="1">
    <location>
        <begin position="499"/>
        <end position="532"/>
    </location>
</feature>
<dbReference type="AlphaFoldDB" id="A0A835YIX0"/>
<dbReference type="SUPFAM" id="SSF50447">
    <property type="entry name" value="Translation proteins"/>
    <property type="match status" value="1"/>
</dbReference>
<dbReference type="InterPro" id="IPR000795">
    <property type="entry name" value="T_Tr_GTP-bd_dom"/>
</dbReference>
<feature type="domain" description="Tr-type G" evidence="2">
    <location>
        <begin position="200"/>
        <end position="459"/>
    </location>
</feature>
<dbReference type="GO" id="GO:0003746">
    <property type="term" value="F:translation elongation factor activity"/>
    <property type="evidence" value="ECO:0007669"/>
    <property type="project" value="TreeGrafter"/>
</dbReference>
<feature type="compositionally biased region" description="Low complexity" evidence="1">
    <location>
        <begin position="931"/>
        <end position="944"/>
    </location>
</feature>
<dbReference type="GO" id="GO:0005525">
    <property type="term" value="F:GTP binding"/>
    <property type="evidence" value="ECO:0007669"/>
    <property type="project" value="InterPro"/>
</dbReference>
<dbReference type="Pfam" id="PF00009">
    <property type="entry name" value="GTP_EFTU"/>
    <property type="match status" value="1"/>
</dbReference>
<dbReference type="Gene3D" id="2.40.30.10">
    <property type="entry name" value="Translation factors"/>
    <property type="match status" value="1"/>
</dbReference>
<accession>A0A835YIX0</accession>
<dbReference type="InterPro" id="IPR027417">
    <property type="entry name" value="P-loop_NTPase"/>
</dbReference>
<evidence type="ECO:0000259" key="2">
    <source>
        <dbReference type="Pfam" id="PF00009"/>
    </source>
</evidence>
<gene>
    <name evidence="3" type="ORF">HYH03_000552</name>
</gene>
<proteinExistence type="predicted"/>
<dbReference type="PANTHER" id="PTHR43721:SF9">
    <property type="entry name" value="GTP-BINDING PROTEIN 1"/>
    <property type="match status" value="1"/>
</dbReference>
<evidence type="ECO:0000256" key="1">
    <source>
        <dbReference type="SAM" id="MobiDB-lite"/>
    </source>
</evidence>
<protein>
    <recommendedName>
        <fullName evidence="2">Tr-type G domain-containing protein</fullName>
    </recommendedName>
</protein>
<name>A0A835YIX0_9CHLO</name>
<keyword evidence="4" id="KW-1185">Reference proteome</keyword>
<dbReference type="Gene3D" id="3.40.50.300">
    <property type="entry name" value="P-loop containing nucleotide triphosphate hydrolases"/>
    <property type="match status" value="1"/>
</dbReference>
<sequence length="1156" mass="113970">MLDFVGSLDALGPQREPTTWVAFESSTPTVVKPRRRKGSRGRLSAAEMAALVAGGGGGSKKFPGNLRPEQIEALRLKREPKDHSVTSLEQEDGEGNVEYKLRIRDPHPLRLQQLITQMKFRLSEGNGECFYYIGVEDNGYPKGLEPADLEGSIGTLQHMASSLGAAASLVHYLPGAWGRRAALLRVATATSEEACHTDLRVAVAGAVDAGKSTLVAVLTHGSGGRPLLDNGRGLARMNVFRHKHEMQSGRTSSICHQLLGYDKAGRVVNYTTPAAAALTPAEVTSSSAQVLTFLDLAGHEKYLKTALYGLTALLPHYGLLAVCGAAGLGRVGVEHLAVALALEVPVAVVITKVELVRPERFAALVAEVRQLLGLALGAQRGRGEEAAAADSEEERRLIEAASPLVTTEAEAQAAAAALGAQRAASLSSPTARGPLALHMPIFAVSAVTGAGLPVLHAFLAALQPTGPTAPPAAAVPATGAVVAEDAGAGTGAVGGEVAGDSSGACAESSGGGGGGYASSSGTGPSPGGSPRAASAAAVAAAAAAAANSPGHQVLCSLQLAPDSAPSPAAAAPPFVAAATPMAPAAAADQAVHFQVDGTFEVEGVGSVLSGTVLSGTVTLGQELVLGPNPAGGFTRVVVRQLQRSHVAVQKVRAGQTATIAISPAEATSVPGQGRAPKVPGAVAPAAAPLPRAGPLPAAAAAAGSVAAAAAATSSAGGGDFGDALAAAQAALDLCLGGSDEDLLGGGDGGGAGGGGDDDLFGFDVSDGPASPPPGAGACGTATPPSPSLSPCSSFYTSSPGGMAGSMIPISMSVTQLHSTVSFCVTGGDGDASDACRGGGKRGGGGGGPGVLSTSAPAPRMMSLSAVVASMGPEAGVGGRGRGKGRVLLEPALQPRTSWAFEAVLILLGGHWPPRGLLSGRWPPAGEDDIDPSALAGLALGPSGAQEAGPNGAPASEGSGSMTPAAGAEGPGLNGAGGNGAAPEGGSDTGEGGVPVPGAGVAVGGGRQASVGGRSGGRRRRQRSAGGGSYVTVVHCGSIRQPAQVVMMQELNEAGDDPDLEPGALGGQLRISASTRAAAALLHSARAQPGSPSAGGGANAGAGGAPAADGDLGCLVRVVLRWQHRPEWLLEGSKLLVRDRSGGRVAGAGFVRRVLDC</sequence>
<dbReference type="EMBL" id="JAEHOE010000001">
    <property type="protein sequence ID" value="KAG2502058.1"/>
    <property type="molecule type" value="Genomic_DNA"/>
</dbReference>
<evidence type="ECO:0000313" key="3">
    <source>
        <dbReference type="EMBL" id="KAG2502058.1"/>
    </source>
</evidence>
<dbReference type="InterPro" id="IPR009000">
    <property type="entry name" value="Transl_B-barrel_sf"/>
</dbReference>
<feature type="compositionally biased region" description="Gly residues" evidence="1">
    <location>
        <begin position="986"/>
        <end position="1006"/>
    </location>
</feature>
<feature type="compositionally biased region" description="Gly residues" evidence="1">
    <location>
        <begin position="968"/>
        <end position="979"/>
    </location>
</feature>
<dbReference type="CDD" id="cd03694">
    <property type="entry name" value="GTPBP_II"/>
    <property type="match status" value="1"/>
</dbReference>
<dbReference type="OrthoDB" id="248233at2759"/>
<comment type="caution">
    <text evidence="3">The sequence shown here is derived from an EMBL/GenBank/DDBJ whole genome shotgun (WGS) entry which is preliminary data.</text>
</comment>
<dbReference type="Proteomes" id="UP000612055">
    <property type="component" value="Unassembled WGS sequence"/>
</dbReference>
<evidence type="ECO:0000313" key="4">
    <source>
        <dbReference type="Proteomes" id="UP000612055"/>
    </source>
</evidence>
<dbReference type="InterPro" id="IPR050055">
    <property type="entry name" value="EF-Tu_GTPase"/>
</dbReference>
<feature type="compositionally biased region" description="Low complexity" evidence="1">
    <location>
        <begin position="517"/>
        <end position="532"/>
    </location>
</feature>